<name>A0A1B0BFX1_9MUSC</name>
<protein>
    <submittedName>
        <fullName evidence="1">Uncharacterized protein</fullName>
    </submittedName>
</protein>
<evidence type="ECO:0000313" key="1">
    <source>
        <dbReference type="EnsemblMetazoa" id="GPPI028713-PA"/>
    </source>
</evidence>
<dbReference type="Proteomes" id="UP000092460">
    <property type="component" value="Unassembled WGS sequence"/>
</dbReference>
<dbReference type="AlphaFoldDB" id="A0A1B0BFX1"/>
<proteinExistence type="predicted"/>
<organism evidence="1 2">
    <name type="scientific">Glossina palpalis gambiensis</name>
    <dbReference type="NCBI Taxonomy" id="67801"/>
    <lineage>
        <taxon>Eukaryota</taxon>
        <taxon>Metazoa</taxon>
        <taxon>Ecdysozoa</taxon>
        <taxon>Arthropoda</taxon>
        <taxon>Hexapoda</taxon>
        <taxon>Insecta</taxon>
        <taxon>Pterygota</taxon>
        <taxon>Neoptera</taxon>
        <taxon>Endopterygota</taxon>
        <taxon>Diptera</taxon>
        <taxon>Brachycera</taxon>
        <taxon>Muscomorpha</taxon>
        <taxon>Hippoboscoidea</taxon>
        <taxon>Glossinidae</taxon>
        <taxon>Glossina</taxon>
    </lineage>
</organism>
<dbReference type="VEuPathDB" id="VectorBase:GPPI028713"/>
<accession>A0A1B0BFX1</accession>
<reference evidence="2" key="1">
    <citation type="submission" date="2015-01" db="EMBL/GenBank/DDBJ databases">
        <authorList>
            <person name="Aksoy S."/>
            <person name="Warren W."/>
            <person name="Wilson R.K."/>
        </authorList>
    </citation>
    <scope>NUCLEOTIDE SEQUENCE [LARGE SCALE GENOMIC DNA]</scope>
    <source>
        <strain evidence="2">IAEA</strain>
    </source>
</reference>
<reference evidence="1" key="2">
    <citation type="submission" date="2020-05" db="UniProtKB">
        <authorList>
            <consortium name="EnsemblMetazoa"/>
        </authorList>
    </citation>
    <scope>IDENTIFICATION</scope>
    <source>
        <strain evidence="1">IAEA</strain>
    </source>
</reference>
<evidence type="ECO:0000313" key="2">
    <source>
        <dbReference type="Proteomes" id="UP000092460"/>
    </source>
</evidence>
<keyword evidence="2" id="KW-1185">Reference proteome</keyword>
<sequence>MNFHRNEQKQDTAAYEAILTYVYVLRFYEHLHEDVLTYENFSKENLRPVRLALLGLLHCLWNLPSTTSCTSLKSDRTFQFSLKSLTVHVPVEFTTRRRYHHFICILSLSCKRRQRGAQAL</sequence>
<dbReference type="EnsemblMetazoa" id="GPPI028713-RA">
    <property type="protein sequence ID" value="GPPI028713-PA"/>
    <property type="gene ID" value="GPPI028713"/>
</dbReference>
<dbReference type="EMBL" id="JXJN01013686">
    <property type="status" value="NOT_ANNOTATED_CDS"/>
    <property type="molecule type" value="Genomic_DNA"/>
</dbReference>